<protein>
    <recommendedName>
        <fullName evidence="12">Mannosyltransferase</fullName>
        <ecNumber evidence="12">2.4.1.-</ecNumber>
    </recommendedName>
</protein>
<dbReference type="GeneID" id="85384199"/>
<proteinExistence type="inferred from homology"/>
<comment type="pathway">
    <text evidence="2">Glycolipid biosynthesis; glycosylphosphatidylinositol-anchor biosynthesis.</text>
</comment>
<reference evidence="14 15" key="1">
    <citation type="submission" date="2016-10" db="EMBL/GenBank/DDBJ databases">
        <title>The genome sequence of Colletotrichum fioriniae PJ7.</title>
        <authorList>
            <person name="Baroncelli R."/>
        </authorList>
    </citation>
    <scope>NUCLEOTIDE SEQUENCE [LARGE SCALE GENOMIC DNA]</scope>
    <source>
        <strain evidence="14 15">IMI 384185</strain>
    </source>
</reference>
<dbReference type="Pfam" id="PF03901">
    <property type="entry name" value="Glyco_transf_22"/>
    <property type="match status" value="1"/>
</dbReference>
<evidence type="ECO:0000256" key="11">
    <source>
        <dbReference type="ARBA" id="ARBA00024708"/>
    </source>
</evidence>
<evidence type="ECO:0000256" key="8">
    <source>
        <dbReference type="ARBA" id="ARBA00022824"/>
    </source>
</evidence>
<keyword evidence="10 12" id="KW-0472">Membrane</keyword>
<evidence type="ECO:0000256" key="13">
    <source>
        <dbReference type="SAM" id="MobiDB-lite"/>
    </source>
</evidence>
<keyword evidence="8 12" id="KW-0256">Endoplasmic reticulum</keyword>
<evidence type="ECO:0000256" key="7">
    <source>
        <dbReference type="ARBA" id="ARBA00022692"/>
    </source>
</evidence>
<feature type="transmembrane region" description="Helical" evidence="12">
    <location>
        <begin position="426"/>
        <end position="444"/>
    </location>
</feature>
<keyword evidence="5 12" id="KW-0328">Glycosyltransferase</keyword>
<feature type="region of interest" description="Disordered" evidence="13">
    <location>
        <begin position="483"/>
        <end position="503"/>
    </location>
</feature>
<feature type="transmembrane region" description="Helical" evidence="12">
    <location>
        <begin position="383"/>
        <end position="405"/>
    </location>
</feature>
<keyword evidence="4" id="KW-0337">GPI-anchor biosynthesis</keyword>
<feature type="region of interest" description="Disordered" evidence="13">
    <location>
        <begin position="578"/>
        <end position="604"/>
    </location>
</feature>
<evidence type="ECO:0000256" key="5">
    <source>
        <dbReference type="ARBA" id="ARBA00022676"/>
    </source>
</evidence>
<keyword evidence="15" id="KW-1185">Reference proteome</keyword>
<evidence type="ECO:0000313" key="15">
    <source>
        <dbReference type="Proteomes" id="UP001241169"/>
    </source>
</evidence>
<evidence type="ECO:0000256" key="4">
    <source>
        <dbReference type="ARBA" id="ARBA00022502"/>
    </source>
</evidence>
<organism evidence="14 15">
    <name type="scientific">Colletotrichum paranaense</name>
    <dbReference type="NCBI Taxonomy" id="1914294"/>
    <lineage>
        <taxon>Eukaryota</taxon>
        <taxon>Fungi</taxon>
        <taxon>Dikarya</taxon>
        <taxon>Ascomycota</taxon>
        <taxon>Pezizomycotina</taxon>
        <taxon>Sordariomycetes</taxon>
        <taxon>Hypocreomycetidae</taxon>
        <taxon>Glomerellales</taxon>
        <taxon>Glomerellaceae</taxon>
        <taxon>Colletotrichum</taxon>
        <taxon>Colletotrichum acutatum species complex</taxon>
    </lineage>
</organism>
<name>A0ABQ9RXK3_9PEZI</name>
<comment type="subcellular location">
    <subcellularLocation>
        <location evidence="1 12">Endoplasmic reticulum membrane</location>
        <topology evidence="1 12">Multi-pass membrane protein</topology>
    </subcellularLocation>
</comment>
<dbReference type="PANTHER" id="PTHR22760">
    <property type="entry name" value="GLYCOSYLTRANSFERASE"/>
    <property type="match status" value="1"/>
</dbReference>
<dbReference type="RefSeq" id="XP_060341117.1">
    <property type="nucleotide sequence ID" value="XM_060500300.1"/>
</dbReference>
<evidence type="ECO:0000256" key="12">
    <source>
        <dbReference type="RuleBase" id="RU363075"/>
    </source>
</evidence>
<comment type="similarity">
    <text evidence="3">Belongs to the glycosyltransferase 22 family. PIGB subfamily.</text>
</comment>
<gene>
    <name evidence="14" type="ORF">CPAR01_16055</name>
</gene>
<comment type="caution">
    <text evidence="14">The sequence shown here is derived from an EMBL/GenBank/DDBJ whole genome shotgun (WGS) entry which is preliminary data.</text>
</comment>
<dbReference type="Proteomes" id="UP001241169">
    <property type="component" value="Unassembled WGS sequence"/>
</dbReference>
<evidence type="ECO:0000256" key="9">
    <source>
        <dbReference type="ARBA" id="ARBA00022989"/>
    </source>
</evidence>
<dbReference type="InterPro" id="IPR005599">
    <property type="entry name" value="GPI_mannosylTrfase"/>
</dbReference>
<feature type="compositionally biased region" description="Low complexity" evidence="13">
    <location>
        <begin position="483"/>
        <end position="499"/>
    </location>
</feature>
<dbReference type="PANTHER" id="PTHR22760:SF4">
    <property type="entry name" value="GPI MANNOSYLTRANSFERASE 3"/>
    <property type="match status" value="1"/>
</dbReference>
<evidence type="ECO:0000256" key="10">
    <source>
        <dbReference type="ARBA" id="ARBA00023136"/>
    </source>
</evidence>
<accession>A0ABQ9RXK3</accession>
<evidence type="ECO:0000256" key="2">
    <source>
        <dbReference type="ARBA" id="ARBA00004687"/>
    </source>
</evidence>
<comment type="caution">
    <text evidence="12">Lacks conserved residue(s) required for the propagation of feature annotation.</text>
</comment>
<evidence type="ECO:0000313" key="14">
    <source>
        <dbReference type="EMBL" id="KAK1517575.1"/>
    </source>
</evidence>
<keyword evidence="6" id="KW-0808">Transferase</keyword>
<evidence type="ECO:0000256" key="6">
    <source>
        <dbReference type="ARBA" id="ARBA00022679"/>
    </source>
</evidence>
<evidence type="ECO:0000256" key="1">
    <source>
        <dbReference type="ARBA" id="ARBA00004477"/>
    </source>
</evidence>
<evidence type="ECO:0000256" key="3">
    <source>
        <dbReference type="ARBA" id="ARBA00006065"/>
    </source>
</evidence>
<sequence>MASVGSPPAPELLMAVRNEHNKPSVFRSLLVIRLLNAWWVLTFFQPDEYFQALEPAWRIAFGQGSGAWITWEWRNQLRSSLHPALFAGVYTLADLVARPLPIIRPWLLLAAPKAAQAVFAAAGDWYTWQLAVKIYGADSSVSWFALFMSMFSPFQWYCSTRTFSNSLETTLTIMALNYWPWELLGDAKTEKENPKPARSILHTPGTLTSLRLSLILAATAVLLRPTNILIWIPIALATLLRPLLSGSGPGSTTSVLTPQTILLLLREALLCGTLVLSLSLTSDRLYFGQWAFPPYKFLYFNLSQSLAVLYGRNDWHYYLSQGLPLLSMTYLPFVLLSLYNPPSPPPPPHSTKIPSKATLKTLTWTVYTTITALSTVSHKEVRFIYPLLPTLHILAAAPLASFFTTPAPPPTPRSPLPKPRLRRKRLLASALGLHAAIAFFLTLLHQPAPLTVLTFLRTSYARIHPEQAAASAPIASLALASMASSSSSSPPTPGSSSSPTTKESKGNELFALFLTPCHSTPWRSHLLHPALRARALTCEPPLHTKPDTPEREAYRDEADRFYDDPQLFMATELWPAAEARSSPESDSDSEPAAAAAAAASSSAPPEDIPRYIVGFEGIEPWLHDFFSSPHGAGHNLGVSPKRVWSGWNGFFNEDARRRGKLVVWDTGLYTTVS</sequence>
<keyword evidence="9 12" id="KW-1133">Transmembrane helix</keyword>
<comment type="function">
    <text evidence="11">Mannosyltransferase involved in glycosylphosphatidylinositol-anchor biosynthesis. Transfers the third mannose to Man2-GlcN-acyl-PI during GPI precursor assembly.</text>
</comment>
<dbReference type="EC" id="2.4.1.-" evidence="12"/>
<keyword evidence="7 12" id="KW-0812">Transmembrane</keyword>
<dbReference type="EMBL" id="MOPA01000022">
    <property type="protein sequence ID" value="KAK1517575.1"/>
    <property type="molecule type" value="Genomic_DNA"/>
</dbReference>